<proteinExistence type="predicted"/>
<evidence type="ECO:0000313" key="2">
    <source>
        <dbReference type="EMBL" id="MDX5929876.1"/>
    </source>
</evidence>
<dbReference type="InterPro" id="IPR036736">
    <property type="entry name" value="ACP-like_sf"/>
</dbReference>
<keyword evidence="3" id="KW-1185">Reference proteome</keyword>
<dbReference type="AlphaFoldDB" id="A0AAW9DLI1"/>
<protein>
    <submittedName>
        <fullName evidence="2">Acyl carrier protein</fullName>
    </submittedName>
</protein>
<comment type="caution">
    <text evidence="2">The sequence shown here is derived from an EMBL/GenBank/DDBJ whole genome shotgun (WGS) entry which is preliminary data.</text>
</comment>
<dbReference type="Proteomes" id="UP001279553">
    <property type="component" value="Unassembled WGS sequence"/>
</dbReference>
<organism evidence="2 3">
    <name type="scientific">Acidiphilium acidophilum</name>
    <name type="common">Thiobacillus acidophilus</name>
    <dbReference type="NCBI Taxonomy" id="76588"/>
    <lineage>
        <taxon>Bacteria</taxon>
        <taxon>Pseudomonadati</taxon>
        <taxon>Pseudomonadota</taxon>
        <taxon>Alphaproteobacteria</taxon>
        <taxon>Acetobacterales</taxon>
        <taxon>Acidocellaceae</taxon>
        <taxon>Acidiphilium</taxon>
    </lineage>
</organism>
<dbReference type="Pfam" id="PF00550">
    <property type="entry name" value="PP-binding"/>
    <property type="match status" value="1"/>
</dbReference>
<gene>
    <name evidence="2" type="ORF">SIL87_03755</name>
</gene>
<dbReference type="SUPFAM" id="SSF47336">
    <property type="entry name" value="ACP-like"/>
    <property type="match status" value="1"/>
</dbReference>
<name>A0AAW9DLI1_ACIAO</name>
<sequence>MTHDLVAADVIGLISKTFGIDPGKISRETQAADVDGWDSLSHAVLLSSIERHFGIRLDLDRVFDVENVGDLIDCVEIELKNKSPLEAKN</sequence>
<dbReference type="Gene3D" id="1.10.1200.10">
    <property type="entry name" value="ACP-like"/>
    <property type="match status" value="1"/>
</dbReference>
<reference evidence="2 3" key="1">
    <citation type="submission" date="2023-11" db="EMBL/GenBank/DDBJ databases">
        <title>MicrobeMod: A computational toolkit for identifying prokaryotic methylation and restriction-modification with nanopore sequencing.</title>
        <authorList>
            <person name="Crits-Christoph A."/>
            <person name="Kang S.C."/>
            <person name="Lee H."/>
            <person name="Ostrov N."/>
        </authorList>
    </citation>
    <scope>NUCLEOTIDE SEQUENCE [LARGE SCALE GENOMIC DNA]</scope>
    <source>
        <strain evidence="2 3">DSMZ 700</strain>
    </source>
</reference>
<accession>A0AAW9DLI1</accession>
<evidence type="ECO:0000313" key="3">
    <source>
        <dbReference type="Proteomes" id="UP001279553"/>
    </source>
</evidence>
<evidence type="ECO:0000259" key="1">
    <source>
        <dbReference type="PROSITE" id="PS50075"/>
    </source>
</evidence>
<dbReference type="EMBL" id="JAWXYB010000018">
    <property type="protein sequence ID" value="MDX5929876.1"/>
    <property type="molecule type" value="Genomic_DNA"/>
</dbReference>
<dbReference type="InterPro" id="IPR009081">
    <property type="entry name" value="PP-bd_ACP"/>
</dbReference>
<dbReference type="PROSITE" id="PS50075">
    <property type="entry name" value="CARRIER"/>
    <property type="match status" value="1"/>
</dbReference>
<feature type="domain" description="Carrier" evidence="1">
    <location>
        <begin position="4"/>
        <end position="79"/>
    </location>
</feature>
<dbReference type="RefSeq" id="WP_319612862.1">
    <property type="nucleotide sequence ID" value="NZ_JAWXYB010000018.1"/>
</dbReference>